<dbReference type="GO" id="GO:1990904">
    <property type="term" value="C:ribonucleoprotein complex"/>
    <property type="evidence" value="ECO:0007669"/>
    <property type="project" value="UniProtKB-KW"/>
</dbReference>
<dbReference type="AlphaFoldDB" id="A0A0G1EC39"/>
<sequence length="74" mass="8695">MKQLKGIVINTKMQQTAAVQITRRWTHPLYQKTLTKKKKYLCDNQLAVSAGDKVLIQECRPLSKRKKWKIVKKI</sequence>
<comment type="function">
    <text evidence="6">One of the primary rRNA binding proteins, it binds specifically to the 5'-end of 16S ribosomal RNA.</text>
</comment>
<dbReference type="HAMAP" id="MF_01345_B">
    <property type="entry name" value="Ribosomal_uS17_B"/>
    <property type="match status" value="1"/>
</dbReference>
<keyword evidence="4 6" id="KW-0689">Ribosomal protein</keyword>
<name>A0A0G1EC39_9BACT</name>
<dbReference type="InterPro" id="IPR019979">
    <property type="entry name" value="Ribosomal_uS17_CS"/>
</dbReference>
<evidence type="ECO:0000256" key="3">
    <source>
        <dbReference type="ARBA" id="ARBA00022884"/>
    </source>
</evidence>
<comment type="similarity">
    <text evidence="1 6 7">Belongs to the universal ribosomal protein uS17 family.</text>
</comment>
<evidence type="ECO:0000313" key="8">
    <source>
        <dbReference type="EMBL" id="KKS80601.1"/>
    </source>
</evidence>
<reference evidence="8 9" key="1">
    <citation type="journal article" date="2015" name="Nature">
        <title>rRNA introns, odd ribosomes, and small enigmatic genomes across a large radiation of phyla.</title>
        <authorList>
            <person name="Brown C.T."/>
            <person name="Hug L.A."/>
            <person name="Thomas B.C."/>
            <person name="Sharon I."/>
            <person name="Castelle C.J."/>
            <person name="Singh A."/>
            <person name="Wilkins M.J."/>
            <person name="Williams K.H."/>
            <person name="Banfield J.F."/>
        </authorList>
    </citation>
    <scope>NUCLEOTIDE SEQUENCE [LARGE SCALE GENOMIC DNA]</scope>
</reference>
<dbReference type="PRINTS" id="PR00973">
    <property type="entry name" value="RIBOSOMALS17"/>
</dbReference>
<keyword evidence="5 6" id="KW-0687">Ribonucleoprotein</keyword>
<evidence type="ECO:0000313" key="9">
    <source>
        <dbReference type="Proteomes" id="UP000034213"/>
    </source>
</evidence>
<dbReference type="InterPro" id="IPR012340">
    <property type="entry name" value="NA-bd_OB-fold"/>
</dbReference>
<dbReference type="SUPFAM" id="SSF50249">
    <property type="entry name" value="Nucleic acid-binding proteins"/>
    <property type="match status" value="1"/>
</dbReference>
<gene>
    <name evidence="6" type="primary">rpsQ</name>
    <name evidence="8" type="ORF">UV54_C0002G0013</name>
</gene>
<keyword evidence="3 6" id="KW-0694">RNA-binding</keyword>
<dbReference type="GO" id="GO:0006412">
    <property type="term" value="P:translation"/>
    <property type="evidence" value="ECO:0007669"/>
    <property type="project" value="UniProtKB-UniRule"/>
</dbReference>
<dbReference type="EMBL" id="LCEW01000002">
    <property type="protein sequence ID" value="KKS80601.1"/>
    <property type="molecule type" value="Genomic_DNA"/>
</dbReference>
<evidence type="ECO:0000256" key="2">
    <source>
        <dbReference type="ARBA" id="ARBA00022730"/>
    </source>
</evidence>
<dbReference type="InterPro" id="IPR019984">
    <property type="entry name" value="Ribosomal_uS17_bact/chlr"/>
</dbReference>
<dbReference type="GO" id="GO:0003735">
    <property type="term" value="F:structural constituent of ribosome"/>
    <property type="evidence" value="ECO:0007669"/>
    <property type="project" value="InterPro"/>
</dbReference>
<dbReference type="Pfam" id="PF00366">
    <property type="entry name" value="Ribosomal_S17"/>
    <property type="match status" value="1"/>
</dbReference>
<dbReference type="Gene3D" id="2.40.50.140">
    <property type="entry name" value="Nucleic acid-binding proteins"/>
    <property type="match status" value="1"/>
</dbReference>
<comment type="caution">
    <text evidence="8">The sequence shown here is derived from an EMBL/GenBank/DDBJ whole genome shotgun (WGS) entry which is preliminary data.</text>
</comment>
<comment type="subunit">
    <text evidence="6">Part of the 30S ribosomal subunit.</text>
</comment>
<evidence type="ECO:0000256" key="1">
    <source>
        <dbReference type="ARBA" id="ARBA00010254"/>
    </source>
</evidence>
<dbReference type="PANTHER" id="PTHR10744:SF1">
    <property type="entry name" value="SMALL RIBOSOMAL SUBUNIT PROTEIN US17M"/>
    <property type="match status" value="1"/>
</dbReference>
<dbReference type="GO" id="GO:0005840">
    <property type="term" value="C:ribosome"/>
    <property type="evidence" value="ECO:0007669"/>
    <property type="project" value="UniProtKB-KW"/>
</dbReference>
<proteinExistence type="inferred from homology"/>
<dbReference type="InterPro" id="IPR000266">
    <property type="entry name" value="Ribosomal_uS17"/>
</dbReference>
<dbReference type="STRING" id="1618369.UV54_C0002G0013"/>
<dbReference type="NCBIfam" id="NF004123">
    <property type="entry name" value="PRK05610.1"/>
    <property type="match status" value="1"/>
</dbReference>
<protein>
    <recommendedName>
        <fullName evidence="6">Small ribosomal subunit protein uS17</fullName>
    </recommendedName>
</protein>
<evidence type="ECO:0000256" key="7">
    <source>
        <dbReference type="RuleBase" id="RU003872"/>
    </source>
</evidence>
<evidence type="ECO:0000256" key="5">
    <source>
        <dbReference type="ARBA" id="ARBA00023274"/>
    </source>
</evidence>
<dbReference type="GO" id="GO:0019843">
    <property type="term" value="F:rRNA binding"/>
    <property type="evidence" value="ECO:0007669"/>
    <property type="project" value="UniProtKB-UniRule"/>
</dbReference>
<accession>A0A0G1EC39</accession>
<dbReference type="Proteomes" id="UP000034213">
    <property type="component" value="Unassembled WGS sequence"/>
</dbReference>
<evidence type="ECO:0000256" key="6">
    <source>
        <dbReference type="HAMAP-Rule" id="MF_01345"/>
    </source>
</evidence>
<evidence type="ECO:0000256" key="4">
    <source>
        <dbReference type="ARBA" id="ARBA00022980"/>
    </source>
</evidence>
<keyword evidence="2 6" id="KW-0699">rRNA-binding</keyword>
<organism evidence="8 9">
    <name type="scientific">Candidatus Beckwithbacteria bacterium GW2011_GWA2_43_10</name>
    <dbReference type="NCBI Taxonomy" id="1618369"/>
    <lineage>
        <taxon>Bacteria</taxon>
        <taxon>Candidatus Beckwithiibacteriota</taxon>
    </lineage>
</organism>
<dbReference type="PANTHER" id="PTHR10744">
    <property type="entry name" value="40S RIBOSOMAL PROTEIN S11 FAMILY MEMBER"/>
    <property type="match status" value="1"/>
</dbReference>
<dbReference type="PROSITE" id="PS00056">
    <property type="entry name" value="RIBOSOMAL_S17"/>
    <property type="match status" value="1"/>
</dbReference>